<dbReference type="EMBL" id="DSDK01000698">
    <property type="protein sequence ID" value="HDR52427.1"/>
    <property type="molecule type" value="Genomic_DNA"/>
</dbReference>
<dbReference type="AlphaFoldDB" id="A0A831LT23"/>
<sequence>MKNIFRILIIIGAVFLLTNCTENFDEINTKPDAFTTEEVSAKFFLTSPQYRLYAPDRYPYWRAHLIHMDRYAGHFCFGMRGSWWSDELGYSYNSGYTDAAWDWLANYIGGLDNYMRLTDVGGEFENQYMFAIGQIMRGLYFQMFTDVFGMIPYTEATNPDITLPKFDDQRTIYQGLIAELDQAMATIGDATRTGANVDDVAENDIFCNGDLQKWKRLANTLKLRIAMRAYGAQGADFATAAITSALNAPLLETSADNVLMKKDEIISQWASASYGDIWYNFGTGSDWTVGKTLIDALRNNNDPRLPFYAKPAKGGTVVIEKPDGPEAERHDKRINYIVNVLTEAGVEYTKTDLENGAVEISMPENMYYVGQPTRINGRTKSYMAYEFFSTPAEDIIRAKNSGYIREELVMASAEAYFLKAEAAVRGLGSGDANSLYQEGIRQAMKLWGVSDGDIETYISSEPMAQLSGTQEEQIEKIATQRWLAAYTDGFEAWAIVRNLGYPAELAQGVSDPDIFGLGDINGKYPQRLRYGNNARNTNTSNYNTAVSQQGADTQETKLWWAK</sequence>
<keyword evidence="1" id="KW-0449">Lipoprotein</keyword>
<proteinExistence type="predicted"/>
<dbReference type="Pfam" id="PF12771">
    <property type="entry name" value="SusD-like_2"/>
    <property type="match status" value="2"/>
</dbReference>
<evidence type="ECO:0000313" key="1">
    <source>
        <dbReference type="EMBL" id="HDR52427.1"/>
    </source>
</evidence>
<dbReference type="SUPFAM" id="SSF48452">
    <property type="entry name" value="TPR-like"/>
    <property type="match status" value="1"/>
</dbReference>
<dbReference type="Gene3D" id="1.25.40.390">
    <property type="match status" value="1"/>
</dbReference>
<accession>A0A831LT23</accession>
<comment type="caution">
    <text evidence="1">The sequence shown here is derived from an EMBL/GenBank/DDBJ whole genome shotgun (WGS) entry which is preliminary data.</text>
</comment>
<protein>
    <submittedName>
        <fullName evidence="1">SusD/RagB family nutrient-binding outer membrane lipoprotein</fullName>
    </submittedName>
</protein>
<dbReference type="InterPro" id="IPR011990">
    <property type="entry name" value="TPR-like_helical_dom_sf"/>
</dbReference>
<gene>
    <name evidence="1" type="ORF">ENN90_12540</name>
</gene>
<organism evidence="1">
    <name type="scientific">Mariniphaga anaerophila</name>
    <dbReference type="NCBI Taxonomy" id="1484053"/>
    <lineage>
        <taxon>Bacteria</taxon>
        <taxon>Pseudomonadati</taxon>
        <taxon>Bacteroidota</taxon>
        <taxon>Bacteroidia</taxon>
        <taxon>Marinilabiliales</taxon>
        <taxon>Prolixibacteraceae</taxon>
        <taxon>Mariniphaga</taxon>
    </lineage>
</organism>
<dbReference type="InterPro" id="IPR041662">
    <property type="entry name" value="SusD-like_2"/>
</dbReference>
<dbReference type="Proteomes" id="UP000886047">
    <property type="component" value="Unassembled WGS sequence"/>
</dbReference>
<name>A0A831LT23_9BACT</name>
<reference evidence="1" key="1">
    <citation type="journal article" date="2020" name="mSystems">
        <title>Genome- and Community-Level Interaction Insights into Carbon Utilization and Element Cycling Functions of Hydrothermarchaeota in Hydrothermal Sediment.</title>
        <authorList>
            <person name="Zhou Z."/>
            <person name="Liu Y."/>
            <person name="Xu W."/>
            <person name="Pan J."/>
            <person name="Luo Z.H."/>
            <person name="Li M."/>
        </authorList>
    </citation>
    <scope>NUCLEOTIDE SEQUENCE [LARGE SCALE GENOMIC DNA]</scope>
    <source>
        <strain evidence="1">SpSt-1217</strain>
    </source>
</reference>